<dbReference type="AlphaFoldDB" id="A0A0R2BLT6"/>
<evidence type="ECO:0000313" key="2">
    <source>
        <dbReference type="EMBL" id="KRM79861.1"/>
    </source>
</evidence>
<evidence type="ECO:0008006" key="4">
    <source>
        <dbReference type="Google" id="ProtNLM"/>
    </source>
</evidence>
<dbReference type="Pfam" id="PF11772">
    <property type="entry name" value="EpuA"/>
    <property type="match status" value="1"/>
</dbReference>
<feature type="transmembrane region" description="Helical" evidence="1">
    <location>
        <begin position="20"/>
        <end position="38"/>
    </location>
</feature>
<gene>
    <name evidence="2" type="ORF">FC84_GL000558</name>
</gene>
<reference evidence="2 3" key="1">
    <citation type="journal article" date="2015" name="Genome Announc.">
        <title>Expanding the biotechnology potential of lactobacilli through comparative genomics of 213 strains and associated genera.</title>
        <authorList>
            <person name="Sun Z."/>
            <person name="Harris H.M."/>
            <person name="McCann A."/>
            <person name="Guo C."/>
            <person name="Argimon S."/>
            <person name="Zhang W."/>
            <person name="Yang X."/>
            <person name="Jeffery I.B."/>
            <person name="Cooney J.C."/>
            <person name="Kagawa T.F."/>
            <person name="Liu W."/>
            <person name="Song Y."/>
            <person name="Salvetti E."/>
            <person name="Wrobel A."/>
            <person name="Rasinkangas P."/>
            <person name="Parkhill J."/>
            <person name="Rea M.C."/>
            <person name="O'Sullivan O."/>
            <person name="Ritari J."/>
            <person name="Douillard F.P."/>
            <person name="Paul Ross R."/>
            <person name="Yang R."/>
            <person name="Briner A.E."/>
            <person name="Felis G.E."/>
            <person name="de Vos W.M."/>
            <person name="Barrangou R."/>
            <person name="Klaenhammer T.R."/>
            <person name="Caufield P.W."/>
            <person name="Cui Y."/>
            <person name="Zhang H."/>
            <person name="O'Toole P.W."/>
        </authorList>
    </citation>
    <scope>NUCLEOTIDE SEQUENCE [LARGE SCALE GENOMIC DNA]</scope>
    <source>
        <strain evidence="2 3">DSM 20335</strain>
    </source>
</reference>
<accession>A0A0R2BLT6</accession>
<evidence type="ECO:0000313" key="3">
    <source>
        <dbReference type="Proteomes" id="UP000051813"/>
    </source>
</evidence>
<organism evidence="2 3">
    <name type="scientific">Lapidilactobacillus dextrinicus DSM 20335</name>
    <dbReference type="NCBI Taxonomy" id="1423738"/>
    <lineage>
        <taxon>Bacteria</taxon>
        <taxon>Bacillati</taxon>
        <taxon>Bacillota</taxon>
        <taxon>Bacilli</taxon>
        <taxon>Lactobacillales</taxon>
        <taxon>Lactobacillaceae</taxon>
        <taxon>Lapidilactobacillus</taxon>
    </lineage>
</organism>
<proteinExistence type="predicted"/>
<dbReference type="InterPro" id="IPR024596">
    <property type="entry name" value="RNApol_su_b/EpuA"/>
</dbReference>
<keyword evidence="1" id="KW-0812">Transmembrane</keyword>
<keyword evidence="1" id="KW-1133">Transmembrane helix</keyword>
<dbReference type="RefSeq" id="WP_057753763.1">
    <property type="nucleotide sequence ID" value="NZ_AYYK01000001.1"/>
</dbReference>
<protein>
    <recommendedName>
        <fullName evidence="4">DNA-directed RNA polymerase subunit beta</fullName>
    </recommendedName>
</protein>
<keyword evidence="1" id="KW-0472">Membrane</keyword>
<keyword evidence="3" id="KW-1185">Reference proteome</keyword>
<name>A0A0R2BLT6_9LACO</name>
<sequence length="61" mass="6600">MRFKFSGSYAGSALKKIGWLIIAMVVALLIGAMIGYAVSGAGNPLTVFAPKTWEHILDFLR</sequence>
<dbReference type="EMBL" id="AYYK01000001">
    <property type="protein sequence ID" value="KRM79861.1"/>
    <property type="molecule type" value="Genomic_DNA"/>
</dbReference>
<dbReference type="PATRIC" id="fig|1423738.3.peg.568"/>
<comment type="caution">
    <text evidence="2">The sequence shown here is derived from an EMBL/GenBank/DDBJ whole genome shotgun (WGS) entry which is preliminary data.</text>
</comment>
<dbReference type="STRING" id="1423738.FC84_GL000558"/>
<dbReference type="Proteomes" id="UP000051813">
    <property type="component" value="Unassembled WGS sequence"/>
</dbReference>
<evidence type="ECO:0000256" key="1">
    <source>
        <dbReference type="SAM" id="Phobius"/>
    </source>
</evidence>
<dbReference type="OrthoDB" id="2300232at2"/>